<accession>A0A512L9I6</accession>
<dbReference type="AlphaFoldDB" id="A0A512L9I6"/>
<organism evidence="1 2">
    <name type="scientific">Sulfuriferula plumbiphila</name>
    <dbReference type="NCBI Taxonomy" id="171865"/>
    <lineage>
        <taxon>Bacteria</taxon>
        <taxon>Pseudomonadati</taxon>
        <taxon>Pseudomonadota</taxon>
        <taxon>Betaproteobacteria</taxon>
        <taxon>Nitrosomonadales</taxon>
        <taxon>Sulfuricellaceae</taxon>
        <taxon>Sulfuriferula</taxon>
    </lineage>
</organism>
<evidence type="ECO:0000313" key="2">
    <source>
        <dbReference type="Proteomes" id="UP000321337"/>
    </source>
</evidence>
<sequence length="152" mass="17159">MVYIQVYYLQSQEHAMSLSMLPDAIQRERENMLQSGVETLKTMGNAEFAVHDLAGFREPDELAIPILNIHMQPDIRAKQPGTGGETLALVEVSSDLGEESCGRRWQALEAWAQQHDAQVMVFVHPEDQARAQEIARAWHVPTAYIVSLPRLH</sequence>
<dbReference type="EMBL" id="BKAD01000024">
    <property type="protein sequence ID" value="GEP31148.1"/>
    <property type="molecule type" value="Genomic_DNA"/>
</dbReference>
<keyword evidence="2" id="KW-1185">Reference proteome</keyword>
<evidence type="ECO:0000313" key="1">
    <source>
        <dbReference type="EMBL" id="GEP31148.1"/>
    </source>
</evidence>
<reference evidence="1 2" key="1">
    <citation type="submission" date="2019-07" db="EMBL/GenBank/DDBJ databases">
        <title>Whole genome shotgun sequence of Thiobacillus plumbophilus NBRC 107929.</title>
        <authorList>
            <person name="Hosoyama A."/>
            <person name="Uohara A."/>
            <person name="Ohji S."/>
            <person name="Ichikawa N."/>
        </authorList>
    </citation>
    <scope>NUCLEOTIDE SEQUENCE [LARGE SCALE GENOMIC DNA]</scope>
    <source>
        <strain evidence="1 2">NBRC 107929</strain>
    </source>
</reference>
<comment type="caution">
    <text evidence="1">The sequence shown here is derived from an EMBL/GenBank/DDBJ whole genome shotgun (WGS) entry which is preliminary data.</text>
</comment>
<protein>
    <submittedName>
        <fullName evidence="1">Uncharacterized protein</fullName>
    </submittedName>
</protein>
<gene>
    <name evidence="1" type="ORF">TPL01_22860</name>
</gene>
<dbReference type="Proteomes" id="UP000321337">
    <property type="component" value="Unassembled WGS sequence"/>
</dbReference>
<proteinExistence type="predicted"/>
<name>A0A512L9I6_9PROT</name>